<dbReference type="OrthoDB" id="2756131at2759"/>
<evidence type="ECO:0000313" key="2">
    <source>
        <dbReference type="Proteomes" id="UP000015241"/>
    </source>
</evidence>
<dbReference type="InParanoid" id="S8EU51"/>
<dbReference type="Proteomes" id="UP000015241">
    <property type="component" value="Unassembled WGS sequence"/>
</dbReference>
<accession>S8EU51</accession>
<reference evidence="1 2" key="1">
    <citation type="journal article" date="2012" name="Science">
        <title>The Paleozoic origin of enzymatic lignin decomposition reconstructed from 31 fungal genomes.</title>
        <authorList>
            <person name="Floudas D."/>
            <person name="Binder M."/>
            <person name="Riley R."/>
            <person name="Barry K."/>
            <person name="Blanchette R.A."/>
            <person name="Henrissat B."/>
            <person name="Martinez A.T."/>
            <person name="Otillar R."/>
            <person name="Spatafora J.W."/>
            <person name="Yadav J.S."/>
            <person name="Aerts A."/>
            <person name="Benoit I."/>
            <person name="Boyd A."/>
            <person name="Carlson A."/>
            <person name="Copeland A."/>
            <person name="Coutinho P.M."/>
            <person name="de Vries R.P."/>
            <person name="Ferreira P."/>
            <person name="Findley K."/>
            <person name="Foster B."/>
            <person name="Gaskell J."/>
            <person name="Glotzer D."/>
            <person name="Gorecki P."/>
            <person name="Heitman J."/>
            <person name="Hesse C."/>
            <person name="Hori C."/>
            <person name="Igarashi K."/>
            <person name="Jurgens J.A."/>
            <person name="Kallen N."/>
            <person name="Kersten P."/>
            <person name="Kohler A."/>
            <person name="Kuees U."/>
            <person name="Kumar T.K.A."/>
            <person name="Kuo A."/>
            <person name="LaButti K."/>
            <person name="Larrondo L.F."/>
            <person name="Lindquist E."/>
            <person name="Ling A."/>
            <person name="Lombard V."/>
            <person name="Lucas S."/>
            <person name="Lundell T."/>
            <person name="Martin R."/>
            <person name="McLaughlin D.J."/>
            <person name="Morgenstern I."/>
            <person name="Morin E."/>
            <person name="Murat C."/>
            <person name="Nagy L.G."/>
            <person name="Nolan M."/>
            <person name="Ohm R.A."/>
            <person name="Patyshakuliyeva A."/>
            <person name="Rokas A."/>
            <person name="Ruiz-Duenas F.J."/>
            <person name="Sabat G."/>
            <person name="Salamov A."/>
            <person name="Samejima M."/>
            <person name="Schmutz J."/>
            <person name="Slot J.C."/>
            <person name="St John F."/>
            <person name="Stenlid J."/>
            <person name="Sun H."/>
            <person name="Sun S."/>
            <person name="Syed K."/>
            <person name="Tsang A."/>
            <person name="Wiebenga A."/>
            <person name="Young D."/>
            <person name="Pisabarro A."/>
            <person name="Eastwood D.C."/>
            <person name="Martin F."/>
            <person name="Cullen D."/>
            <person name="Grigoriev I.V."/>
            <person name="Hibbett D.S."/>
        </authorList>
    </citation>
    <scope>NUCLEOTIDE SEQUENCE</scope>
    <source>
        <strain evidence="2">FP-58527</strain>
    </source>
</reference>
<name>S8EU51_FOMSC</name>
<sequence length="158" mass="17689">MKLGRPLTSQEQERVSSYLPFSRIDTFHTLKFSTVSLSDDQLEHDMVRARPAMGSEPARFDTVVVLRDDNAEATGVQGTRIGRVKVIFKLPAMMYEHGSLNNMHAPEEWATQGPLAYVEWYTNLPASADPIHMMYKVRKLALRADGTPAVVSINTSIP</sequence>
<proteinExistence type="predicted"/>
<evidence type="ECO:0000313" key="1">
    <source>
        <dbReference type="EMBL" id="EPS93195.1"/>
    </source>
</evidence>
<organism evidence="1 2">
    <name type="scientific">Fomitopsis schrenkii</name>
    <name type="common">Brown rot fungus</name>
    <dbReference type="NCBI Taxonomy" id="2126942"/>
    <lineage>
        <taxon>Eukaryota</taxon>
        <taxon>Fungi</taxon>
        <taxon>Dikarya</taxon>
        <taxon>Basidiomycota</taxon>
        <taxon>Agaricomycotina</taxon>
        <taxon>Agaricomycetes</taxon>
        <taxon>Polyporales</taxon>
        <taxon>Fomitopsis</taxon>
    </lineage>
</organism>
<dbReference type="EMBL" id="KE504291">
    <property type="protein sequence ID" value="EPS93195.1"/>
    <property type="molecule type" value="Genomic_DNA"/>
</dbReference>
<dbReference type="STRING" id="743788.S8EU51"/>
<keyword evidence="2" id="KW-1185">Reference proteome</keyword>
<dbReference type="AlphaFoldDB" id="S8EU51"/>
<protein>
    <submittedName>
        <fullName evidence="1">Uncharacterized protein</fullName>
    </submittedName>
</protein>
<gene>
    <name evidence="1" type="ORF">FOMPIDRAFT_94087</name>
</gene>
<dbReference type="HOGENOM" id="CLU_1669428_0_0_1"/>